<dbReference type="InterPro" id="IPR036390">
    <property type="entry name" value="WH_DNA-bd_sf"/>
</dbReference>
<dbReference type="PIRSF" id="PIRSF019455">
    <property type="entry name" value="CopR_AtkY"/>
    <property type="match status" value="1"/>
</dbReference>
<reference evidence="5" key="2">
    <citation type="submission" date="2024-05" db="EMBL/GenBank/DDBJ databases">
        <title>Rhodohalobacter halophilus gen. nov., sp. nov., a moderately halophilic member of the family Balneolaceae.</title>
        <authorList>
            <person name="Xia J."/>
        </authorList>
    </citation>
    <scope>NUCLEOTIDE SEQUENCE</scope>
    <source>
        <strain evidence="5">WB101</strain>
    </source>
</reference>
<dbReference type="RefSeq" id="WP_237853927.1">
    <property type="nucleotide sequence ID" value="NZ_JAKLWS010000010.1"/>
</dbReference>
<evidence type="ECO:0000256" key="1">
    <source>
        <dbReference type="ARBA" id="ARBA00011046"/>
    </source>
</evidence>
<gene>
    <name evidence="5" type="ORF">L6773_09990</name>
</gene>
<keyword evidence="4" id="KW-0804">Transcription</keyword>
<dbReference type="Pfam" id="PF03965">
    <property type="entry name" value="Penicillinase_R"/>
    <property type="match status" value="1"/>
</dbReference>
<sequence>MRKPLDPLGETEMEILNIVWDLGEASVADVRERILKYRKVAYTTVMTIMKNLADKDYLKYRKDGLSYIYSAAVNPDQVRYSLIDRLVDKVFKGSPTDLVQTLVKNENLSEEERREIKNLIDKLED</sequence>
<accession>A0ABS9KDH9</accession>
<evidence type="ECO:0000313" key="5">
    <source>
        <dbReference type="EMBL" id="MCG2588898.1"/>
    </source>
</evidence>
<reference evidence="5" key="1">
    <citation type="submission" date="2022-01" db="EMBL/GenBank/DDBJ databases">
        <authorList>
            <person name="Wang Y."/>
        </authorList>
    </citation>
    <scope>NUCLEOTIDE SEQUENCE</scope>
    <source>
        <strain evidence="5">WB101</strain>
    </source>
</reference>
<organism evidence="5 6">
    <name type="scientific">Rhodohalobacter sulfatireducens</name>
    <dbReference type="NCBI Taxonomy" id="2911366"/>
    <lineage>
        <taxon>Bacteria</taxon>
        <taxon>Pseudomonadati</taxon>
        <taxon>Balneolota</taxon>
        <taxon>Balneolia</taxon>
        <taxon>Balneolales</taxon>
        <taxon>Balneolaceae</taxon>
        <taxon>Rhodohalobacter</taxon>
    </lineage>
</organism>
<dbReference type="SUPFAM" id="SSF46785">
    <property type="entry name" value="Winged helix' DNA-binding domain"/>
    <property type="match status" value="1"/>
</dbReference>
<proteinExistence type="inferred from homology"/>
<keyword evidence="6" id="KW-1185">Reference proteome</keyword>
<keyword evidence="2" id="KW-0805">Transcription regulation</keyword>
<dbReference type="Proteomes" id="UP001165366">
    <property type="component" value="Unassembled WGS sequence"/>
</dbReference>
<evidence type="ECO:0000256" key="3">
    <source>
        <dbReference type="ARBA" id="ARBA00023125"/>
    </source>
</evidence>
<dbReference type="EMBL" id="JAKLWS010000010">
    <property type="protein sequence ID" value="MCG2588898.1"/>
    <property type="molecule type" value="Genomic_DNA"/>
</dbReference>
<dbReference type="InterPro" id="IPR036388">
    <property type="entry name" value="WH-like_DNA-bd_sf"/>
</dbReference>
<name>A0ABS9KDH9_9BACT</name>
<evidence type="ECO:0000256" key="2">
    <source>
        <dbReference type="ARBA" id="ARBA00023015"/>
    </source>
</evidence>
<protein>
    <submittedName>
        <fullName evidence="5">BlaI/MecI/CopY family transcriptional regulator</fullName>
    </submittedName>
</protein>
<comment type="caution">
    <text evidence="5">The sequence shown here is derived from an EMBL/GenBank/DDBJ whole genome shotgun (WGS) entry which is preliminary data.</text>
</comment>
<comment type="similarity">
    <text evidence="1">Belongs to the BlaI transcriptional regulatory family.</text>
</comment>
<dbReference type="Gene3D" id="1.10.4040.10">
    <property type="entry name" value="Penicillinase repressor domain"/>
    <property type="match status" value="1"/>
</dbReference>
<evidence type="ECO:0000313" key="6">
    <source>
        <dbReference type="Proteomes" id="UP001165366"/>
    </source>
</evidence>
<dbReference type="InterPro" id="IPR005650">
    <property type="entry name" value="BlaI_family"/>
</dbReference>
<dbReference type="Gene3D" id="1.10.10.10">
    <property type="entry name" value="Winged helix-like DNA-binding domain superfamily/Winged helix DNA-binding domain"/>
    <property type="match status" value="1"/>
</dbReference>
<keyword evidence="3" id="KW-0238">DNA-binding</keyword>
<evidence type="ECO:0000256" key="4">
    <source>
        <dbReference type="ARBA" id="ARBA00023163"/>
    </source>
</evidence>